<gene>
    <name evidence="3" type="ORF">SAMN05216207_104736</name>
</gene>
<dbReference type="STRING" id="260086.SAMN05216207_104736"/>
<evidence type="ECO:0008006" key="5">
    <source>
        <dbReference type="Google" id="ProtNLM"/>
    </source>
</evidence>
<dbReference type="OrthoDB" id="3569062at2"/>
<feature type="transmembrane region" description="Helical" evidence="2">
    <location>
        <begin position="12"/>
        <end position="29"/>
    </location>
</feature>
<feature type="compositionally biased region" description="Gly residues" evidence="1">
    <location>
        <begin position="302"/>
        <end position="323"/>
    </location>
</feature>
<protein>
    <recommendedName>
        <fullName evidence="5">TrbL/VirB6 plasmid conjugal transfer protein</fullName>
    </recommendedName>
</protein>
<organism evidence="3 4">
    <name type="scientific">Pseudonocardia ammonioxydans</name>
    <dbReference type="NCBI Taxonomy" id="260086"/>
    <lineage>
        <taxon>Bacteria</taxon>
        <taxon>Bacillati</taxon>
        <taxon>Actinomycetota</taxon>
        <taxon>Actinomycetes</taxon>
        <taxon>Pseudonocardiales</taxon>
        <taxon>Pseudonocardiaceae</taxon>
        <taxon>Pseudonocardia</taxon>
    </lineage>
</organism>
<feature type="region of interest" description="Disordered" evidence="1">
    <location>
        <begin position="272"/>
        <end position="453"/>
    </location>
</feature>
<feature type="transmembrane region" description="Helical" evidence="2">
    <location>
        <begin position="217"/>
        <end position="237"/>
    </location>
</feature>
<keyword evidence="2" id="KW-0812">Transmembrane</keyword>
<feature type="compositionally biased region" description="Low complexity" evidence="1">
    <location>
        <begin position="395"/>
        <end position="422"/>
    </location>
</feature>
<accession>A0A1I5GJV3</accession>
<feature type="transmembrane region" description="Helical" evidence="2">
    <location>
        <begin position="187"/>
        <end position="211"/>
    </location>
</feature>
<feature type="compositionally biased region" description="Gly residues" evidence="1">
    <location>
        <begin position="375"/>
        <end position="394"/>
    </location>
</feature>
<evidence type="ECO:0000256" key="2">
    <source>
        <dbReference type="SAM" id="Phobius"/>
    </source>
</evidence>
<feature type="transmembrane region" description="Helical" evidence="2">
    <location>
        <begin position="158"/>
        <end position="175"/>
    </location>
</feature>
<feature type="transmembrane region" description="Helical" evidence="2">
    <location>
        <begin position="80"/>
        <end position="99"/>
    </location>
</feature>
<keyword evidence="2" id="KW-1133">Transmembrane helix</keyword>
<proteinExistence type="predicted"/>
<reference evidence="3 4" key="1">
    <citation type="submission" date="2016-10" db="EMBL/GenBank/DDBJ databases">
        <authorList>
            <person name="de Groot N.N."/>
        </authorList>
    </citation>
    <scope>NUCLEOTIDE SEQUENCE [LARGE SCALE GENOMIC DNA]</scope>
    <source>
        <strain evidence="3 4">CGMCC 4.1877</strain>
    </source>
</reference>
<dbReference type="EMBL" id="FOUY01000047">
    <property type="protein sequence ID" value="SFO36275.1"/>
    <property type="molecule type" value="Genomic_DNA"/>
</dbReference>
<feature type="compositionally biased region" description="Gly residues" evidence="1">
    <location>
        <begin position="442"/>
        <end position="453"/>
    </location>
</feature>
<name>A0A1I5GJV3_PSUAM</name>
<dbReference type="Proteomes" id="UP000199614">
    <property type="component" value="Unassembled WGS sequence"/>
</dbReference>
<evidence type="ECO:0000313" key="4">
    <source>
        <dbReference type="Proteomes" id="UP000199614"/>
    </source>
</evidence>
<feature type="transmembrane region" description="Helical" evidence="2">
    <location>
        <begin position="134"/>
        <end position="152"/>
    </location>
</feature>
<evidence type="ECO:0000313" key="3">
    <source>
        <dbReference type="EMBL" id="SFO36275.1"/>
    </source>
</evidence>
<feature type="transmembrane region" description="Helical" evidence="2">
    <location>
        <begin position="41"/>
        <end position="60"/>
    </location>
</feature>
<sequence length="453" mass="43583">MFVIESLADDFGGAAGELLGMLMTWWLLVPSPLEQVTQVRAVSDFVGPIAMLILAVSMLTQLGRLMISGRREPLVEVGLGLLKFAVVNATALLALNLALDMADELSRTLLENTLPAFGEQVNNTFTHAPIVPSLKLVVALAMVGLGLIQWLILLFRQAAILVLVALLPLAAAGVLTNATRRWLPTMVAWLIGLVVYKPLAALIYAIGLGLVAEGEDFVAVLTGIVVLLIAVIALPAAMKFFSWAQAGVGGGGSVGGVIAGAATGAVSMGALGSSRRQEMTGPGSSPGWAQGAASTQKALPPGGSGGASGQGSGGSPGGGGGSAGRPPPSWAWKGDSSSSSKQNGGTPGGGSSSAAAARGGTPAGGTAAGTAAGQAAGGATGGAAGAGAAGGAAAGGAAAAAGPAGAAAAAAGNAAQKGRAAADNFASPPQDLGGAAPSKGPDGAGPAGQGGNQ</sequence>
<evidence type="ECO:0000256" key="1">
    <source>
        <dbReference type="SAM" id="MobiDB-lite"/>
    </source>
</evidence>
<keyword evidence="4" id="KW-1185">Reference proteome</keyword>
<keyword evidence="2" id="KW-0472">Membrane</keyword>
<dbReference type="AlphaFoldDB" id="A0A1I5GJV3"/>
<dbReference type="RefSeq" id="WP_143105573.1">
    <property type="nucleotide sequence ID" value="NZ_FOUY01000047.1"/>
</dbReference>